<evidence type="ECO:0000313" key="2">
    <source>
        <dbReference type="EMBL" id="PLW38932.1"/>
    </source>
</evidence>
<dbReference type="Proteomes" id="UP000235392">
    <property type="component" value="Unassembled WGS sequence"/>
</dbReference>
<gene>
    <name evidence="2" type="ORF">PCASD_11706</name>
</gene>
<reference evidence="2 3" key="1">
    <citation type="submission" date="2017-11" db="EMBL/GenBank/DDBJ databases">
        <title>De novo assembly and phasing of dikaryotic genomes from two isolates of Puccinia coronata f. sp. avenae, the causal agent of oat crown rust.</title>
        <authorList>
            <person name="Miller M.E."/>
            <person name="Zhang Y."/>
            <person name="Omidvar V."/>
            <person name="Sperschneider J."/>
            <person name="Schwessinger B."/>
            <person name="Raley C."/>
            <person name="Palmer J.M."/>
            <person name="Garnica D."/>
            <person name="Upadhyaya N."/>
            <person name="Rathjen J."/>
            <person name="Taylor J.M."/>
            <person name="Park R.F."/>
            <person name="Dodds P.N."/>
            <person name="Hirsch C.D."/>
            <person name="Kianian S.F."/>
            <person name="Figueroa M."/>
        </authorList>
    </citation>
    <scope>NUCLEOTIDE SEQUENCE [LARGE SCALE GENOMIC DNA]</scope>
    <source>
        <strain evidence="2">12SD80</strain>
    </source>
</reference>
<evidence type="ECO:0000256" key="1">
    <source>
        <dbReference type="SAM" id="MobiDB-lite"/>
    </source>
</evidence>
<accession>A0A2N5UMG5</accession>
<comment type="caution">
    <text evidence="2">The sequence shown here is derived from an EMBL/GenBank/DDBJ whole genome shotgun (WGS) entry which is preliminary data.</text>
</comment>
<name>A0A2N5UMG5_9BASI</name>
<sequence>MFETLALHHLFRRTGLSDKTSDRPVRQDLGQARPTNCQVGPSDEWSDQLVGQHEPTVYRTCLSDQFAQVGGHVRRVIWSDKLPDMFTRWAGSSDECKSDKCDPSDWQDQILAIVKLEAKPMLNGCKPMLNGCKPMLNGCKPMLNGCKPMLNGCKPMLNGCKPMLNGCKPMLNGCKPMLNGCKPMLNGCKPMLNGCKPMLNGVNPC</sequence>
<organism evidence="2 3">
    <name type="scientific">Puccinia coronata f. sp. avenae</name>
    <dbReference type="NCBI Taxonomy" id="200324"/>
    <lineage>
        <taxon>Eukaryota</taxon>
        <taxon>Fungi</taxon>
        <taxon>Dikarya</taxon>
        <taxon>Basidiomycota</taxon>
        <taxon>Pucciniomycotina</taxon>
        <taxon>Pucciniomycetes</taxon>
        <taxon>Pucciniales</taxon>
        <taxon>Pucciniaceae</taxon>
        <taxon>Puccinia</taxon>
    </lineage>
</organism>
<proteinExistence type="predicted"/>
<dbReference type="EMBL" id="PGCI01000121">
    <property type="protein sequence ID" value="PLW38932.1"/>
    <property type="molecule type" value="Genomic_DNA"/>
</dbReference>
<evidence type="ECO:0000313" key="3">
    <source>
        <dbReference type="Proteomes" id="UP000235392"/>
    </source>
</evidence>
<protein>
    <submittedName>
        <fullName evidence="2">Uncharacterized protein</fullName>
    </submittedName>
</protein>
<dbReference type="AlphaFoldDB" id="A0A2N5UMG5"/>
<feature type="region of interest" description="Disordered" evidence="1">
    <location>
        <begin position="18"/>
        <end position="45"/>
    </location>
</feature>